<protein>
    <recommendedName>
        <fullName evidence="4">Glutathione peroxidase</fullName>
    </recommendedName>
</protein>
<evidence type="ECO:0000256" key="3">
    <source>
        <dbReference type="ARBA" id="ARBA00023002"/>
    </source>
</evidence>
<organism evidence="7 8">
    <name type="scientific">Thauera mechernichensis</name>
    <dbReference type="NCBI Taxonomy" id="82788"/>
    <lineage>
        <taxon>Bacteria</taxon>
        <taxon>Pseudomonadati</taxon>
        <taxon>Pseudomonadota</taxon>
        <taxon>Betaproteobacteria</taxon>
        <taxon>Rhodocyclales</taxon>
        <taxon>Zoogloeaceae</taxon>
        <taxon>Thauera</taxon>
    </lineage>
</organism>
<proteinExistence type="inferred from homology"/>
<keyword evidence="3 4" id="KW-0560">Oxidoreductase</keyword>
<dbReference type="GO" id="GO:0004601">
    <property type="term" value="F:peroxidase activity"/>
    <property type="evidence" value="ECO:0007669"/>
    <property type="project" value="UniProtKB-KW"/>
</dbReference>
<dbReference type="PROSITE" id="PS51355">
    <property type="entry name" value="GLUTATHIONE_PEROXID_3"/>
    <property type="match status" value="1"/>
</dbReference>
<dbReference type="Proteomes" id="UP001597158">
    <property type="component" value="Unassembled WGS sequence"/>
</dbReference>
<feature type="domain" description="Thioredoxin" evidence="6">
    <location>
        <begin position="21"/>
        <end position="189"/>
    </location>
</feature>
<dbReference type="Gene3D" id="3.40.30.10">
    <property type="entry name" value="Glutaredoxin"/>
    <property type="match status" value="1"/>
</dbReference>
<dbReference type="InterPro" id="IPR029759">
    <property type="entry name" value="GPX_AS"/>
</dbReference>
<keyword evidence="5" id="KW-0732">Signal</keyword>
<dbReference type="RefSeq" id="WP_002939529.1">
    <property type="nucleotide sequence ID" value="NZ_JARQZE010000005.1"/>
</dbReference>
<dbReference type="InterPro" id="IPR000889">
    <property type="entry name" value="Glutathione_peroxidase"/>
</dbReference>
<dbReference type="SUPFAM" id="SSF52833">
    <property type="entry name" value="Thioredoxin-like"/>
    <property type="match status" value="1"/>
</dbReference>
<evidence type="ECO:0000313" key="8">
    <source>
        <dbReference type="Proteomes" id="UP001597158"/>
    </source>
</evidence>
<dbReference type="EMBL" id="JBHTMC010000020">
    <property type="protein sequence ID" value="MFD1263753.1"/>
    <property type="molecule type" value="Genomic_DNA"/>
</dbReference>
<evidence type="ECO:0000256" key="5">
    <source>
        <dbReference type="SAM" id="SignalP"/>
    </source>
</evidence>
<dbReference type="CDD" id="cd00340">
    <property type="entry name" value="GSH_Peroxidase"/>
    <property type="match status" value="1"/>
</dbReference>
<evidence type="ECO:0000259" key="6">
    <source>
        <dbReference type="PROSITE" id="PS51352"/>
    </source>
</evidence>
<reference evidence="8" key="1">
    <citation type="journal article" date="2019" name="Int. J. Syst. Evol. Microbiol.">
        <title>The Global Catalogue of Microorganisms (GCM) 10K type strain sequencing project: providing services to taxonomists for standard genome sequencing and annotation.</title>
        <authorList>
            <consortium name="The Broad Institute Genomics Platform"/>
            <consortium name="The Broad Institute Genome Sequencing Center for Infectious Disease"/>
            <person name="Wu L."/>
            <person name="Ma J."/>
        </authorList>
    </citation>
    <scope>NUCLEOTIDE SEQUENCE [LARGE SCALE GENOMIC DNA]</scope>
    <source>
        <strain evidence="8">CCUG 48884</strain>
    </source>
</reference>
<sequence length="189" mass="21176">MPLDTFRRRLLPFALTILCAPALADESPAVAPIFGQGSGYELRRLHADELVRLAERYAGQPVLVVNTASHCGFTRQFRELEVVHQTYKDRGLKVAGFPSDDFRQEADDEAKTAEVCFQNFGVTFDMYAPITVTGEAAHPLFREIARQSSAPTWNFHKYVIDRNGRVVAAFPSRVKPDAPEVLKAIERVL</sequence>
<accession>A0ABW3WCL8</accession>
<dbReference type="InterPro" id="IPR013766">
    <property type="entry name" value="Thioredoxin_domain"/>
</dbReference>
<evidence type="ECO:0000256" key="2">
    <source>
        <dbReference type="ARBA" id="ARBA00022559"/>
    </source>
</evidence>
<keyword evidence="2 4" id="KW-0575">Peroxidase</keyword>
<evidence type="ECO:0000256" key="1">
    <source>
        <dbReference type="ARBA" id="ARBA00006926"/>
    </source>
</evidence>
<dbReference type="PROSITE" id="PS00460">
    <property type="entry name" value="GLUTATHIONE_PEROXID_1"/>
    <property type="match status" value="1"/>
</dbReference>
<evidence type="ECO:0000313" key="7">
    <source>
        <dbReference type="EMBL" id="MFD1263753.1"/>
    </source>
</evidence>
<feature type="chain" id="PRO_5047147905" description="Glutathione peroxidase" evidence="5">
    <location>
        <begin position="25"/>
        <end position="189"/>
    </location>
</feature>
<dbReference type="PRINTS" id="PR01011">
    <property type="entry name" value="GLUTPROXDASE"/>
</dbReference>
<dbReference type="Pfam" id="PF00255">
    <property type="entry name" value="GSHPx"/>
    <property type="match status" value="1"/>
</dbReference>
<feature type="signal peptide" evidence="5">
    <location>
        <begin position="1"/>
        <end position="24"/>
    </location>
</feature>
<keyword evidence="8" id="KW-1185">Reference proteome</keyword>
<name>A0ABW3WCL8_9RHOO</name>
<comment type="similarity">
    <text evidence="1 4">Belongs to the glutathione peroxidase family.</text>
</comment>
<dbReference type="PANTHER" id="PTHR11592">
    <property type="entry name" value="GLUTATHIONE PEROXIDASE"/>
    <property type="match status" value="1"/>
</dbReference>
<dbReference type="PANTHER" id="PTHR11592:SF44">
    <property type="entry name" value="GLUTATHIONE PEROXIDASE"/>
    <property type="match status" value="1"/>
</dbReference>
<dbReference type="PROSITE" id="PS51352">
    <property type="entry name" value="THIOREDOXIN_2"/>
    <property type="match status" value="1"/>
</dbReference>
<gene>
    <name evidence="7" type="ORF">ACFQ4M_09165</name>
</gene>
<evidence type="ECO:0000256" key="4">
    <source>
        <dbReference type="RuleBase" id="RU000499"/>
    </source>
</evidence>
<comment type="caution">
    <text evidence="7">The sequence shown here is derived from an EMBL/GenBank/DDBJ whole genome shotgun (WGS) entry which is preliminary data.</text>
</comment>
<dbReference type="InterPro" id="IPR036249">
    <property type="entry name" value="Thioredoxin-like_sf"/>
</dbReference>